<dbReference type="EMBL" id="JBBPCN010000001">
    <property type="protein sequence ID" value="MEK8069790.1"/>
    <property type="molecule type" value="Genomic_DNA"/>
</dbReference>
<keyword evidence="4" id="KW-1185">Reference proteome</keyword>
<feature type="transmembrane region" description="Helical" evidence="1">
    <location>
        <begin position="21"/>
        <end position="40"/>
    </location>
</feature>
<dbReference type="RefSeq" id="WP_341440171.1">
    <property type="nucleotide sequence ID" value="NZ_JBBPCN010000001.1"/>
</dbReference>
<dbReference type="Pfam" id="PF02517">
    <property type="entry name" value="Rce1-like"/>
    <property type="match status" value="1"/>
</dbReference>
<dbReference type="GO" id="GO:0016787">
    <property type="term" value="F:hydrolase activity"/>
    <property type="evidence" value="ECO:0007669"/>
    <property type="project" value="UniProtKB-KW"/>
</dbReference>
<proteinExistence type="predicted"/>
<reference evidence="3 4" key="1">
    <citation type="submission" date="2024-03" db="EMBL/GenBank/DDBJ databases">
        <title>Rhodococcus navarretei sp. nov. and Pseudarthrobacter quantumdoti sp. nov., two new species with the ability to biosynthesize Quantum Dots isolated from soil samples at Union Glacier, Antarctica.</title>
        <authorList>
            <person name="Vargas M."/>
        </authorList>
    </citation>
    <scope>NUCLEOTIDE SEQUENCE [LARGE SCALE GENOMIC DNA]</scope>
    <source>
        <strain evidence="3 4">EXRC-4A-4</strain>
    </source>
</reference>
<feature type="transmembrane region" description="Helical" evidence="1">
    <location>
        <begin position="236"/>
        <end position="256"/>
    </location>
</feature>
<feature type="transmembrane region" description="Helical" evidence="1">
    <location>
        <begin position="118"/>
        <end position="137"/>
    </location>
</feature>
<feature type="transmembrane region" description="Helical" evidence="1">
    <location>
        <begin position="90"/>
        <end position="112"/>
    </location>
</feature>
<comment type="caution">
    <text evidence="3">The sequence shown here is derived from an EMBL/GenBank/DDBJ whole genome shotgun (WGS) entry which is preliminary data.</text>
</comment>
<keyword evidence="1" id="KW-0472">Membrane</keyword>
<keyword evidence="3" id="KW-0378">Hydrolase</keyword>
<name>A0ABU9CQU3_9NOCA</name>
<feature type="transmembrane region" description="Helical" evidence="1">
    <location>
        <begin position="206"/>
        <end position="224"/>
    </location>
</feature>
<evidence type="ECO:0000259" key="2">
    <source>
        <dbReference type="Pfam" id="PF02517"/>
    </source>
</evidence>
<feature type="transmembrane region" description="Helical" evidence="1">
    <location>
        <begin position="158"/>
        <end position="178"/>
    </location>
</feature>
<dbReference type="InterPro" id="IPR003675">
    <property type="entry name" value="Rce1/LyrA-like_dom"/>
</dbReference>
<sequence>MNAVHGKSTQGVRAHRIAPTPLVGIAVVIAYIIVVAGMQFTSGIDYGDWFATTDNVYRTAVIPLAVGSVLLVAFLFWVRWDSIWRDSVRLPMSVVLWVPPILFGLAIVPRLIAVDWAVIGADLLVAVALTAVLVGFAEEVLFRGIFLRSMRSGGRPEAWCALWTAVAFGLFHIPNIFMGQGPSGIFQVVLATFSGFVLYLFRRGFGLIVVAMFFHGLWDFSVFLDGDFGDGVLHDLSLPALLLVVIATAAAAVVIVKRERAVVQ</sequence>
<accession>A0ABU9CQU3</accession>
<feature type="domain" description="CAAX prenyl protease 2/Lysostaphin resistance protein A-like" evidence="2">
    <location>
        <begin position="123"/>
        <end position="220"/>
    </location>
</feature>
<dbReference type="Proteomes" id="UP001456513">
    <property type="component" value="Unassembled WGS sequence"/>
</dbReference>
<protein>
    <submittedName>
        <fullName evidence="3">CPBP family intramembrane glutamic endopeptidase</fullName>
        <ecNumber evidence="3">3.4.-.-</ecNumber>
    </submittedName>
</protein>
<keyword evidence="1" id="KW-1133">Transmembrane helix</keyword>
<keyword evidence="1" id="KW-0812">Transmembrane</keyword>
<dbReference type="EC" id="3.4.-.-" evidence="3"/>
<evidence type="ECO:0000313" key="3">
    <source>
        <dbReference type="EMBL" id="MEK8069790.1"/>
    </source>
</evidence>
<gene>
    <name evidence="3" type="ORF">AABD04_02890</name>
</gene>
<evidence type="ECO:0000313" key="4">
    <source>
        <dbReference type="Proteomes" id="UP001456513"/>
    </source>
</evidence>
<organism evidence="3 4">
    <name type="scientific">Rhodococcus navarretei</name>
    <dbReference type="NCBI Taxonomy" id="3128981"/>
    <lineage>
        <taxon>Bacteria</taxon>
        <taxon>Bacillati</taxon>
        <taxon>Actinomycetota</taxon>
        <taxon>Actinomycetes</taxon>
        <taxon>Mycobacteriales</taxon>
        <taxon>Nocardiaceae</taxon>
        <taxon>Rhodococcus</taxon>
    </lineage>
</organism>
<evidence type="ECO:0000256" key="1">
    <source>
        <dbReference type="SAM" id="Phobius"/>
    </source>
</evidence>
<feature type="transmembrane region" description="Helical" evidence="1">
    <location>
        <begin position="184"/>
        <end position="201"/>
    </location>
</feature>
<feature type="transmembrane region" description="Helical" evidence="1">
    <location>
        <begin position="60"/>
        <end position="78"/>
    </location>
</feature>